<protein>
    <submittedName>
        <fullName evidence="2">Uncharacterized protein</fullName>
    </submittedName>
</protein>
<gene>
    <name evidence="2" type="ORF">N7476_006009</name>
</gene>
<dbReference type="AlphaFoldDB" id="A0A9W9H9P3"/>
<feature type="region of interest" description="Disordered" evidence="1">
    <location>
        <begin position="1"/>
        <end position="54"/>
    </location>
</feature>
<evidence type="ECO:0000313" key="2">
    <source>
        <dbReference type="EMBL" id="KAJ5315702.1"/>
    </source>
</evidence>
<reference evidence="2" key="2">
    <citation type="journal article" date="2023" name="IMA Fungus">
        <title>Comparative genomic study of the Penicillium genus elucidates a diverse pangenome and 15 lateral gene transfer events.</title>
        <authorList>
            <person name="Petersen C."/>
            <person name="Sorensen T."/>
            <person name="Nielsen M.R."/>
            <person name="Sondergaard T.E."/>
            <person name="Sorensen J.L."/>
            <person name="Fitzpatrick D.A."/>
            <person name="Frisvad J.C."/>
            <person name="Nielsen K.L."/>
        </authorList>
    </citation>
    <scope>NUCLEOTIDE SEQUENCE</scope>
    <source>
        <strain evidence="2">IBT 21472</strain>
    </source>
</reference>
<keyword evidence="3" id="KW-1185">Reference proteome</keyword>
<dbReference type="EMBL" id="JAPZBO010000005">
    <property type="protein sequence ID" value="KAJ5315702.1"/>
    <property type="molecule type" value="Genomic_DNA"/>
</dbReference>
<organism evidence="2 3">
    <name type="scientific">Penicillium atrosanguineum</name>
    <dbReference type="NCBI Taxonomy" id="1132637"/>
    <lineage>
        <taxon>Eukaryota</taxon>
        <taxon>Fungi</taxon>
        <taxon>Dikarya</taxon>
        <taxon>Ascomycota</taxon>
        <taxon>Pezizomycotina</taxon>
        <taxon>Eurotiomycetes</taxon>
        <taxon>Eurotiomycetidae</taxon>
        <taxon>Eurotiales</taxon>
        <taxon>Aspergillaceae</taxon>
        <taxon>Penicillium</taxon>
    </lineage>
</organism>
<feature type="compositionally biased region" description="Polar residues" evidence="1">
    <location>
        <begin position="41"/>
        <end position="54"/>
    </location>
</feature>
<proteinExistence type="predicted"/>
<comment type="caution">
    <text evidence="2">The sequence shown here is derived from an EMBL/GenBank/DDBJ whole genome shotgun (WGS) entry which is preliminary data.</text>
</comment>
<reference evidence="2" key="1">
    <citation type="submission" date="2022-12" db="EMBL/GenBank/DDBJ databases">
        <authorList>
            <person name="Petersen C."/>
        </authorList>
    </citation>
    <scope>NUCLEOTIDE SEQUENCE</scope>
    <source>
        <strain evidence="2">IBT 21472</strain>
    </source>
</reference>
<feature type="region of interest" description="Disordered" evidence="1">
    <location>
        <begin position="70"/>
        <end position="108"/>
    </location>
</feature>
<feature type="compositionally biased region" description="Basic and acidic residues" evidence="1">
    <location>
        <begin position="90"/>
        <end position="99"/>
    </location>
</feature>
<name>A0A9W9H9P3_9EURO</name>
<evidence type="ECO:0000313" key="3">
    <source>
        <dbReference type="Proteomes" id="UP001147746"/>
    </source>
</evidence>
<sequence>MDHRPRFSQEAASSNEVPTMGSAASVARSASYPAPDHEASPKTTTTKGVNGQNEHYQQQLKTASIELLNDDRVGPGSKAGRSLQNVLMETEQRLREQRRSSLHNKGSN</sequence>
<evidence type="ECO:0000256" key="1">
    <source>
        <dbReference type="SAM" id="MobiDB-lite"/>
    </source>
</evidence>
<accession>A0A9W9H9P3</accession>
<dbReference type="Proteomes" id="UP001147746">
    <property type="component" value="Unassembled WGS sequence"/>
</dbReference>